<dbReference type="InterPro" id="IPR002022">
    <property type="entry name" value="Pec_lyase"/>
</dbReference>
<dbReference type="UniPathway" id="UPA00545">
    <property type="reaction ID" value="UER00824"/>
</dbReference>
<evidence type="ECO:0000256" key="3">
    <source>
        <dbReference type="ARBA" id="ARBA00012272"/>
    </source>
</evidence>
<comment type="similarity">
    <text evidence="8">Belongs to the polysaccharide lyase 1 family.</text>
</comment>
<feature type="signal peptide" evidence="8">
    <location>
        <begin position="1"/>
        <end position="20"/>
    </location>
</feature>
<sequence length="259" mass="28129">MQGPLQMLLIIVILAPAVSARDLPNPADGAAQLPRGRELLGQSPTAWDMDECARAGALRDLADCGWGFGKEAGGGRSGSIYQVTHLGDSTEYPQPGTLRHALTRPYSVWVTFNPGHMVINLKAYLDVPSGTTIDGRGARVEIVGRGLYLQNKSNVIVTHVSIHNCLTDCISLRRSRDIWINHVDLYRGGDGLIDITKTSTRVTVSHCHLHDHHKAMLLGASNENVEASDSARERSLDLQSVSEGVRTCCRGFRKVLADG</sequence>
<comment type="pathway">
    <text evidence="2 8">Glycan metabolism; pectin degradation; 2-dehydro-3-deoxy-D-gluconate from pectin: step 2/5.</text>
</comment>
<gene>
    <name evidence="10" type="ORF">KFL_000120350</name>
</gene>
<evidence type="ECO:0000256" key="6">
    <source>
        <dbReference type="ARBA" id="ARBA00022837"/>
    </source>
</evidence>
<keyword evidence="5 8" id="KW-0732">Signal</keyword>
<evidence type="ECO:0000256" key="2">
    <source>
        <dbReference type="ARBA" id="ARBA00005220"/>
    </source>
</evidence>
<accession>A0A1Y1HMG5</accession>
<evidence type="ECO:0000259" key="9">
    <source>
        <dbReference type="SMART" id="SM00656"/>
    </source>
</evidence>
<evidence type="ECO:0000256" key="1">
    <source>
        <dbReference type="ARBA" id="ARBA00000695"/>
    </source>
</evidence>
<reference evidence="10 11" key="1">
    <citation type="journal article" date="2014" name="Nat. Commun.">
        <title>Klebsormidium flaccidum genome reveals primary factors for plant terrestrial adaptation.</title>
        <authorList>
            <person name="Hori K."/>
            <person name="Maruyama F."/>
            <person name="Fujisawa T."/>
            <person name="Togashi T."/>
            <person name="Yamamoto N."/>
            <person name="Seo M."/>
            <person name="Sato S."/>
            <person name="Yamada T."/>
            <person name="Mori H."/>
            <person name="Tajima N."/>
            <person name="Moriyama T."/>
            <person name="Ikeuchi M."/>
            <person name="Watanabe M."/>
            <person name="Wada H."/>
            <person name="Kobayashi K."/>
            <person name="Saito M."/>
            <person name="Masuda T."/>
            <person name="Sasaki-Sekimoto Y."/>
            <person name="Mashiguchi K."/>
            <person name="Awai K."/>
            <person name="Shimojima M."/>
            <person name="Masuda S."/>
            <person name="Iwai M."/>
            <person name="Nobusawa T."/>
            <person name="Narise T."/>
            <person name="Kondo S."/>
            <person name="Saito H."/>
            <person name="Sato R."/>
            <person name="Murakawa M."/>
            <person name="Ihara Y."/>
            <person name="Oshima-Yamada Y."/>
            <person name="Ohtaka K."/>
            <person name="Satoh M."/>
            <person name="Sonobe K."/>
            <person name="Ishii M."/>
            <person name="Ohtani R."/>
            <person name="Kanamori-Sato M."/>
            <person name="Honoki R."/>
            <person name="Miyazaki D."/>
            <person name="Mochizuki H."/>
            <person name="Umetsu J."/>
            <person name="Higashi K."/>
            <person name="Shibata D."/>
            <person name="Kamiya Y."/>
            <person name="Sato N."/>
            <person name="Nakamura Y."/>
            <person name="Tabata S."/>
            <person name="Ida S."/>
            <person name="Kurokawa K."/>
            <person name="Ohta H."/>
        </authorList>
    </citation>
    <scope>NUCLEOTIDE SEQUENCE [LARGE SCALE GENOMIC DNA]</scope>
    <source>
        <strain evidence="10 11">NIES-2285</strain>
    </source>
</reference>
<dbReference type="Proteomes" id="UP000054558">
    <property type="component" value="Unassembled WGS sequence"/>
</dbReference>
<feature type="domain" description="Pectate lyase" evidence="9">
    <location>
        <begin position="116"/>
        <end position="258"/>
    </location>
</feature>
<protein>
    <recommendedName>
        <fullName evidence="3 8">Pectate lyase</fullName>
        <ecNumber evidence="3 8">4.2.2.2</ecNumber>
    </recommendedName>
</protein>
<dbReference type="InterPro" id="IPR012334">
    <property type="entry name" value="Pectin_lyas_fold"/>
</dbReference>
<dbReference type="EMBL" id="DF236961">
    <property type="protein sequence ID" value="GAQ78389.1"/>
    <property type="molecule type" value="Genomic_DNA"/>
</dbReference>
<evidence type="ECO:0000313" key="10">
    <source>
        <dbReference type="EMBL" id="GAQ78389.1"/>
    </source>
</evidence>
<dbReference type="PANTHER" id="PTHR31683">
    <property type="entry name" value="PECTATE LYASE 18-RELATED"/>
    <property type="match status" value="1"/>
</dbReference>
<keyword evidence="7 8" id="KW-0456">Lyase</keyword>
<organism evidence="10 11">
    <name type="scientific">Klebsormidium nitens</name>
    <name type="common">Green alga</name>
    <name type="synonym">Ulothrix nitens</name>
    <dbReference type="NCBI Taxonomy" id="105231"/>
    <lineage>
        <taxon>Eukaryota</taxon>
        <taxon>Viridiplantae</taxon>
        <taxon>Streptophyta</taxon>
        <taxon>Klebsormidiophyceae</taxon>
        <taxon>Klebsormidiales</taxon>
        <taxon>Klebsormidiaceae</taxon>
        <taxon>Klebsormidium</taxon>
    </lineage>
</organism>
<name>A0A1Y1HMG5_KLENI</name>
<dbReference type="PRINTS" id="PR00807">
    <property type="entry name" value="AMBALLERGEN"/>
</dbReference>
<dbReference type="SMART" id="SM00656">
    <property type="entry name" value="Amb_all"/>
    <property type="match status" value="1"/>
</dbReference>
<evidence type="ECO:0000313" key="11">
    <source>
        <dbReference type="Proteomes" id="UP000054558"/>
    </source>
</evidence>
<keyword evidence="11" id="KW-1185">Reference proteome</keyword>
<proteinExistence type="inferred from homology"/>
<dbReference type="STRING" id="105231.A0A1Y1HMG5"/>
<dbReference type="SUPFAM" id="SSF51126">
    <property type="entry name" value="Pectin lyase-like"/>
    <property type="match status" value="1"/>
</dbReference>
<dbReference type="InterPro" id="IPR018082">
    <property type="entry name" value="AmbAllergen"/>
</dbReference>
<dbReference type="EC" id="4.2.2.2" evidence="3 8"/>
<comment type="catalytic activity">
    <reaction evidence="1 8">
        <text>Eliminative cleavage of (1-&gt;4)-alpha-D-galacturonan to give oligosaccharides with 4-deoxy-alpha-D-galact-4-enuronosyl groups at their non-reducing ends.</text>
        <dbReference type="EC" id="4.2.2.2"/>
    </reaction>
</comment>
<dbReference type="OMA" id="WRARANW"/>
<comment type="cofactor">
    <cofactor evidence="8">
        <name>Ca(2+)</name>
        <dbReference type="ChEBI" id="CHEBI:29108"/>
    </cofactor>
    <text evidence="8">Binds 1 Ca(2+) ion. Required for its activity.</text>
</comment>
<evidence type="ECO:0000256" key="7">
    <source>
        <dbReference type="ARBA" id="ARBA00023239"/>
    </source>
</evidence>
<evidence type="ECO:0000256" key="8">
    <source>
        <dbReference type="RuleBase" id="RU361123"/>
    </source>
</evidence>
<dbReference type="GO" id="GO:0045490">
    <property type="term" value="P:pectin catabolic process"/>
    <property type="evidence" value="ECO:0007669"/>
    <property type="project" value="UniProtKB-UniPathway"/>
</dbReference>
<dbReference type="Gene3D" id="2.160.20.10">
    <property type="entry name" value="Single-stranded right-handed beta-helix, Pectin lyase-like"/>
    <property type="match status" value="1"/>
</dbReference>
<keyword evidence="6 8" id="KW-0106">Calcium</keyword>
<dbReference type="GO" id="GO:0046872">
    <property type="term" value="F:metal ion binding"/>
    <property type="evidence" value="ECO:0007669"/>
    <property type="project" value="UniProtKB-KW"/>
</dbReference>
<dbReference type="OrthoDB" id="1637350at2759"/>
<evidence type="ECO:0000256" key="4">
    <source>
        <dbReference type="ARBA" id="ARBA00022723"/>
    </source>
</evidence>
<dbReference type="Pfam" id="PF00544">
    <property type="entry name" value="Pectate_lyase_4"/>
    <property type="match status" value="1"/>
</dbReference>
<evidence type="ECO:0000256" key="5">
    <source>
        <dbReference type="ARBA" id="ARBA00022729"/>
    </source>
</evidence>
<dbReference type="InterPro" id="IPR045032">
    <property type="entry name" value="PEL"/>
</dbReference>
<dbReference type="GO" id="GO:0030570">
    <property type="term" value="F:pectate lyase activity"/>
    <property type="evidence" value="ECO:0007669"/>
    <property type="project" value="UniProtKB-EC"/>
</dbReference>
<feature type="chain" id="PRO_5011821094" description="Pectate lyase" evidence="8">
    <location>
        <begin position="21"/>
        <end position="259"/>
    </location>
</feature>
<dbReference type="InterPro" id="IPR011050">
    <property type="entry name" value="Pectin_lyase_fold/virulence"/>
</dbReference>
<dbReference type="AlphaFoldDB" id="A0A1Y1HMG5"/>
<keyword evidence="4 8" id="KW-0479">Metal-binding</keyword>
<dbReference type="PANTHER" id="PTHR31683:SF18">
    <property type="entry name" value="PECTATE LYASE 21-RELATED"/>
    <property type="match status" value="1"/>
</dbReference>